<dbReference type="PIRSF" id="PIRSF037016">
    <property type="entry name" value="Pseudouridin_synth_euk_prd"/>
    <property type="match status" value="1"/>
</dbReference>
<feature type="domain" description="TRUD" evidence="4">
    <location>
        <begin position="161"/>
        <end position="381"/>
    </location>
</feature>
<dbReference type="InterPro" id="IPR001656">
    <property type="entry name" value="PsdUridine_synth_TruD"/>
</dbReference>
<comment type="function">
    <text evidence="3">Could be responsible for synthesis of pseudouridine from uracil-13 in transfer RNAs.</text>
</comment>
<evidence type="ECO:0000313" key="6">
    <source>
        <dbReference type="Proteomes" id="UP001524383"/>
    </source>
</evidence>
<dbReference type="Gene3D" id="3.30.2350.20">
    <property type="entry name" value="TruD, catalytic domain"/>
    <property type="match status" value="1"/>
</dbReference>
<evidence type="ECO:0000256" key="1">
    <source>
        <dbReference type="ARBA" id="ARBA00007953"/>
    </source>
</evidence>
<gene>
    <name evidence="3 5" type="primary">truD</name>
    <name evidence="5" type="ORF">FTO68_03910</name>
</gene>
<comment type="caution">
    <text evidence="5">The sequence shown here is derived from an EMBL/GenBank/DDBJ whole genome shotgun (WGS) entry which is preliminary data.</text>
</comment>
<sequence>MIPSPYPLEHELQMRYYGDDHPGIGGKLRTVPEDFVVEELPKPFTGSGPFLICRVTRRSWEHQHAIQEIAKRLGISRKRIGWAGTKDRNAVATHYISLYKVEADQVRALSFKDMAVEPVGQHQFGLSLGDLEGNRFGIRIRGCERENLASLQEIAETVKEGIPNYFGLQRFGAQKPVTHRVGAAILRGEYQEAVTIYIGDPFPNEDEEVKAARAAFRDTGDAAAALYALPVRLGFERAMLDFLSKHKGDYRGALKALAPKLLTMFVSGWQSYLFNAAISDRFDRGIPLDEPEAGDTLIYLNGRTDRATEKNLPTARQHIRRGRAMIAACMPGATPLPNPGPMEEHMIRLSSEAGITHEAFRNAAQYLESAFDGANRPIVLRTEIVAEIEDDAALLNFTLPPGHYATSVCRECMKGDPISLV</sequence>
<dbReference type="Pfam" id="PF01142">
    <property type="entry name" value="TruD"/>
    <property type="match status" value="1"/>
</dbReference>
<dbReference type="PROSITE" id="PS50984">
    <property type="entry name" value="TRUD"/>
    <property type="match status" value="1"/>
</dbReference>
<evidence type="ECO:0000256" key="3">
    <source>
        <dbReference type="HAMAP-Rule" id="MF_01082"/>
    </source>
</evidence>
<dbReference type="AlphaFoldDB" id="A0ABD4TGP3"/>
<comment type="catalytic activity">
    <reaction evidence="3">
        <text>uridine(13) in tRNA = pseudouridine(13) in tRNA</text>
        <dbReference type="Rhea" id="RHEA:42540"/>
        <dbReference type="Rhea" id="RHEA-COMP:10105"/>
        <dbReference type="Rhea" id="RHEA-COMP:10106"/>
        <dbReference type="ChEBI" id="CHEBI:65314"/>
        <dbReference type="ChEBI" id="CHEBI:65315"/>
        <dbReference type="EC" id="5.4.99.27"/>
    </reaction>
</comment>
<reference evidence="5 6" key="1">
    <citation type="submission" date="2019-08" db="EMBL/GenBank/DDBJ databases">
        <authorList>
            <person name="Chen S.-C."/>
            <person name="Lai M.-C."/>
            <person name="You Y.-T."/>
        </authorList>
    </citation>
    <scope>NUCLEOTIDE SEQUENCE [LARGE SCALE GENOMIC DNA]</scope>
    <source>
        <strain evidence="5 6">P2F9704a</strain>
    </source>
</reference>
<accession>A0ABD4TGP3</accession>
<name>A0ABD4TGP3_9EURY</name>
<evidence type="ECO:0000256" key="2">
    <source>
        <dbReference type="ARBA" id="ARBA00023235"/>
    </source>
</evidence>
<keyword evidence="6" id="KW-1185">Reference proteome</keyword>
<evidence type="ECO:0000259" key="4">
    <source>
        <dbReference type="PROSITE" id="PS50984"/>
    </source>
</evidence>
<dbReference type="InterPro" id="IPR042214">
    <property type="entry name" value="TruD_catalytic"/>
</dbReference>
<dbReference type="Gene3D" id="3.30.70.3160">
    <property type="match status" value="1"/>
</dbReference>
<dbReference type="GO" id="GO:0031119">
    <property type="term" value="P:tRNA pseudouridine synthesis"/>
    <property type="evidence" value="ECO:0007669"/>
    <property type="project" value="UniProtKB-UniRule"/>
</dbReference>
<organism evidence="5 6">
    <name type="scientific">Methanocalculus taiwanensis</name>
    <dbReference type="NCBI Taxonomy" id="106207"/>
    <lineage>
        <taxon>Archaea</taxon>
        <taxon>Methanobacteriati</taxon>
        <taxon>Methanobacteriota</taxon>
        <taxon>Stenosarchaea group</taxon>
        <taxon>Methanomicrobia</taxon>
        <taxon>Methanomicrobiales</taxon>
        <taxon>Methanocalculaceae</taxon>
        <taxon>Methanocalculus</taxon>
    </lineage>
</organism>
<dbReference type="HAMAP" id="MF_01082">
    <property type="entry name" value="TruD"/>
    <property type="match status" value="1"/>
</dbReference>
<dbReference type="InterPro" id="IPR011760">
    <property type="entry name" value="PsdUridine_synth_TruD_insert"/>
</dbReference>
<dbReference type="EC" id="5.4.99.27" evidence="3"/>
<feature type="active site" description="Nucleophile" evidence="3">
    <location>
        <position position="87"/>
    </location>
</feature>
<dbReference type="EMBL" id="VOTZ01000006">
    <property type="protein sequence ID" value="MCQ1538137.1"/>
    <property type="molecule type" value="Genomic_DNA"/>
</dbReference>
<dbReference type="InterPro" id="IPR020103">
    <property type="entry name" value="PsdUridine_synth_cat_dom_sf"/>
</dbReference>
<dbReference type="NCBIfam" id="TIGR00094">
    <property type="entry name" value="tRNA_TruD_broad"/>
    <property type="match status" value="1"/>
</dbReference>
<dbReference type="PANTHER" id="PTHR13326:SF21">
    <property type="entry name" value="PSEUDOURIDYLATE SYNTHASE PUS7L"/>
    <property type="match status" value="1"/>
</dbReference>
<dbReference type="SUPFAM" id="SSF55120">
    <property type="entry name" value="Pseudouridine synthase"/>
    <property type="match status" value="1"/>
</dbReference>
<protein>
    <recommendedName>
        <fullName evidence="3">Probable tRNA pseudouridine synthase D</fullName>
        <ecNumber evidence="3">5.4.99.27</ecNumber>
    </recommendedName>
    <alternativeName>
        <fullName evidence="3">tRNA pseudouridine(13) synthase</fullName>
    </alternativeName>
    <alternativeName>
        <fullName evidence="3">tRNA pseudouridylate synthase D</fullName>
    </alternativeName>
    <alternativeName>
        <fullName evidence="3">tRNA-uridine isomerase D</fullName>
    </alternativeName>
</protein>
<evidence type="ECO:0000313" key="5">
    <source>
        <dbReference type="EMBL" id="MCQ1538137.1"/>
    </source>
</evidence>
<proteinExistence type="inferred from homology"/>
<comment type="similarity">
    <text evidence="1 3">Belongs to the pseudouridine synthase TruD family.</text>
</comment>
<dbReference type="PANTHER" id="PTHR13326">
    <property type="entry name" value="TRNA PSEUDOURIDINE SYNTHASE D"/>
    <property type="match status" value="1"/>
</dbReference>
<dbReference type="Gene3D" id="1.10.1510.30">
    <property type="match status" value="1"/>
</dbReference>
<dbReference type="GO" id="GO:0160150">
    <property type="term" value="F:tRNA pseudouridine(13) synthase activity"/>
    <property type="evidence" value="ECO:0007669"/>
    <property type="project" value="UniProtKB-EC"/>
</dbReference>
<dbReference type="Proteomes" id="UP001524383">
    <property type="component" value="Unassembled WGS sequence"/>
</dbReference>
<keyword evidence="2 3" id="KW-0413">Isomerase</keyword>
<keyword evidence="3" id="KW-0819">tRNA processing</keyword>